<dbReference type="KEGG" id="crz:D1345_10670"/>
<protein>
    <submittedName>
        <fullName evidence="1">Uncharacterized protein</fullName>
    </submittedName>
</protein>
<dbReference type="Proteomes" id="UP000259465">
    <property type="component" value="Chromosome"/>
</dbReference>
<evidence type="ECO:0000313" key="1">
    <source>
        <dbReference type="EMBL" id="AXT46625.1"/>
    </source>
</evidence>
<evidence type="ECO:0000313" key="2">
    <source>
        <dbReference type="Proteomes" id="UP000259465"/>
    </source>
</evidence>
<keyword evidence="2" id="KW-1185">Reference proteome</keyword>
<sequence length="189" mass="19793">MDHFKGDTWRRHVRLESGQLSARPVAAIDSSGAAVRLSVPAHGLPPAWRAAVTGVALPGLTARNRPPAVDDFYQVMAIDQNTLEVINVSGAGWPRYTGGAVLQFGAPLDLSGVSARATFRPPGGQPLLVLSQAPALTVETGGVWITAPPADTARWPSGPMVCALELTWPDGAVRTVIAGRFTVKEPGDG</sequence>
<dbReference type="AlphaFoldDB" id="A0AAD0RQB6"/>
<reference evidence="1 2" key="1">
    <citation type="submission" date="2018-08" db="EMBL/GenBank/DDBJ databases">
        <title>Complete genome sequence of JP2-74.</title>
        <authorList>
            <person name="Wu L."/>
        </authorList>
    </citation>
    <scope>NUCLEOTIDE SEQUENCE [LARGE SCALE GENOMIC DNA]</scope>
    <source>
        <strain evidence="1 2">JP2-74</strain>
    </source>
</reference>
<name>A0AAD0RQB6_9NEIS</name>
<gene>
    <name evidence="1" type="ORF">D1345_10670</name>
</gene>
<accession>A0AAD0RQB6</accession>
<dbReference type="EMBL" id="CP031968">
    <property type="protein sequence ID" value="AXT46625.1"/>
    <property type="molecule type" value="Genomic_DNA"/>
</dbReference>
<organism evidence="1 2">
    <name type="scientific">Chromobacterium rhizoryzae</name>
    <dbReference type="NCBI Taxonomy" id="1778675"/>
    <lineage>
        <taxon>Bacteria</taxon>
        <taxon>Pseudomonadati</taxon>
        <taxon>Pseudomonadota</taxon>
        <taxon>Betaproteobacteria</taxon>
        <taxon>Neisseriales</taxon>
        <taxon>Chromobacteriaceae</taxon>
        <taxon>Chromobacterium</taxon>
    </lineage>
</organism>
<proteinExistence type="predicted"/>
<dbReference type="RefSeq" id="WP_118267629.1">
    <property type="nucleotide sequence ID" value="NZ_CP031968.1"/>
</dbReference>